<feature type="compositionally biased region" description="Low complexity" evidence="1">
    <location>
        <begin position="80"/>
        <end position="95"/>
    </location>
</feature>
<dbReference type="RefSeq" id="XP_047846633.1">
    <property type="nucleotide sequence ID" value="XM_047990624.1"/>
</dbReference>
<reference evidence="2" key="1">
    <citation type="submission" date="2021-11" db="EMBL/GenBank/DDBJ databases">
        <title>Purpureocillium_takamizusanense_genome.</title>
        <authorList>
            <person name="Nguyen N.-H."/>
        </authorList>
    </citation>
    <scope>NUCLEOTIDE SEQUENCE</scope>
    <source>
        <strain evidence="2">PT3</strain>
    </source>
</reference>
<protein>
    <submittedName>
        <fullName evidence="2">Uncharacterized protein</fullName>
    </submittedName>
</protein>
<organism evidence="2 3">
    <name type="scientific">Purpureocillium takamizusanense</name>
    <dbReference type="NCBI Taxonomy" id="2060973"/>
    <lineage>
        <taxon>Eukaryota</taxon>
        <taxon>Fungi</taxon>
        <taxon>Dikarya</taxon>
        <taxon>Ascomycota</taxon>
        <taxon>Pezizomycotina</taxon>
        <taxon>Sordariomycetes</taxon>
        <taxon>Hypocreomycetidae</taxon>
        <taxon>Hypocreales</taxon>
        <taxon>Ophiocordycipitaceae</taxon>
        <taxon>Purpureocillium</taxon>
    </lineage>
</organism>
<feature type="region of interest" description="Disordered" evidence="1">
    <location>
        <begin position="17"/>
        <end position="104"/>
    </location>
</feature>
<feature type="compositionally biased region" description="Basic residues" evidence="1">
    <location>
        <begin position="49"/>
        <end position="58"/>
    </location>
</feature>
<evidence type="ECO:0000313" key="2">
    <source>
        <dbReference type="EMBL" id="UNI23152.1"/>
    </source>
</evidence>
<dbReference type="AlphaFoldDB" id="A0A9Q8QRH4"/>
<dbReference type="Proteomes" id="UP000829364">
    <property type="component" value="Chromosome 9"/>
</dbReference>
<evidence type="ECO:0000256" key="1">
    <source>
        <dbReference type="SAM" id="MobiDB-lite"/>
    </source>
</evidence>
<dbReference type="KEGG" id="ptkz:JDV02_008987"/>
<proteinExistence type="predicted"/>
<name>A0A9Q8QRH4_9HYPO</name>
<dbReference type="GeneID" id="72070932"/>
<keyword evidence="3" id="KW-1185">Reference proteome</keyword>
<gene>
    <name evidence="2" type="ORF">JDV02_008987</name>
</gene>
<sequence length="104" mass="10670">MEARHVALRSLQAAGLGPVAAGAGGDGGDSQWAPHRQCSVAAPKTSISRQRRSVKAKQTRADQSTNSARSHPLGPFLAQLSATSAPPTAAAAPLAGFPEFRLSQ</sequence>
<dbReference type="EMBL" id="CP086362">
    <property type="protein sequence ID" value="UNI23152.1"/>
    <property type="molecule type" value="Genomic_DNA"/>
</dbReference>
<evidence type="ECO:0000313" key="3">
    <source>
        <dbReference type="Proteomes" id="UP000829364"/>
    </source>
</evidence>
<accession>A0A9Q8QRH4</accession>